<dbReference type="EMBL" id="CAJVCH010189344">
    <property type="protein sequence ID" value="CAG7730127.1"/>
    <property type="molecule type" value="Genomic_DNA"/>
</dbReference>
<evidence type="ECO:0000256" key="1">
    <source>
        <dbReference type="SAM" id="Phobius"/>
    </source>
</evidence>
<keyword evidence="3" id="KW-1185">Reference proteome</keyword>
<evidence type="ECO:0000313" key="2">
    <source>
        <dbReference type="EMBL" id="CAG7730127.1"/>
    </source>
</evidence>
<dbReference type="Proteomes" id="UP000708208">
    <property type="component" value="Unassembled WGS sequence"/>
</dbReference>
<evidence type="ECO:0000313" key="3">
    <source>
        <dbReference type="Proteomes" id="UP000708208"/>
    </source>
</evidence>
<name>A0A8J2P8J4_9HEXA</name>
<sequence>MSSAISYAIKSGSASAAKSTKYSEVADDETKIKKARDYGSVSFGFLFSILYVGVATNFYFNVTRVEDMTRDNCTAMHASTLEWNLQNFCDHVVTWKTCAILGMVVPGLLYMVLGLLAMYQLSNQKKEEGENESSGSQHSHWEQFWTKNSSYYATMSSAVSYAIKSGSVNVANNTKYSHVAGNERTVKKAQDAGSLTFGVVRNERTVKKAQDAGSLTFGVLFSLVYIGVAVNYYVNLTHVEEITQYNCTMIIIPGGLYFFLGLITMGILAKDQVSGDMAYGRPKCPKLWTYYDFLSKVVNIAIFCVLWSSKAYATKFGNSNTSGLKTSAIIYMCIVGLEFGIILVFIALGLLCAFCGCAGLCCLFCCCNHDEVEDNNSRRGNRGGME</sequence>
<dbReference type="AlphaFoldDB" id="A0A8J2P8J4"/>
<feature type="transmembrane region" description="Helical" evidence="1">
    <location>
        <begin position="41"/>
        <end position="60"/>
    </location>
</feature>
<keyword evidence="1" id="KW-1133">Transmembrane helix</keyword>
<dbReference type="OrthoDB" id="10676386at2759"/>
<feature type="transmembrane region" description="Helical" evidence="1">
    <location>
        <begin position="249"/>
        <end position="269"/>
    </location>
</feature>
<reference evidence="2" key="1">
    <citation type="submission" date="2021-06" db="EMBL/GenBank/DDBJ databases">
        <authorList>
            <person name="Hodson N. C."/>
            <person name="Mongue J. A."/>
            <person name="Jaron S. K."/>
        </authorList>
    </citation>
    <scope>NUCLEOTIDE SEQUENCE</scope>
</reference>
<feature type="transmembrane region" description="Helical" evidence="1">
    <location>
        <begin position="328"/>
        <end position="354"/>
    </location>
</feature>
<feature type="transmembrane region" description="Helical" evidence="1">
    <location>
        <begin position="214"/>
        <end position="234"/>
    </location>
</feature>
<keyword evidence="1" id="KW-0812">Transmembrane</keyword>
<proteinExistence type="predicted"/>
<organism evidence="2 3">
    <name type="scientific">Allacma fusca</name>
    <dbReference type="NCBI Taxonomy" id="39272"/>
    <lineage>
        <taxon>Eukaryota</taxon>
        <taxon>Metazoa</taxon>
        <taxon>Ecdysozoa</taxon>
        <taxon>Arthropoda</taxon>
        <taxon>Hexapoda</taxon>
        <taxon>Collembola</taxon>
        <taxon>Symphypleona</taxon>
        <taxon>Sminthuridae</taxon>
        <taxon>Allacma</taxon>
    </lineage>
</organism>
<feature type="transmembrane region" description="Helical" evidence="1">
    <location>
        <begin position="290"/>
        <end position="308"/>
    </location>
</feature>
<comment type="caution">
    <text evidence="2">The sequence shown here is derived from an EMBL/GenBank/DDBJ whole genome shotgun (WGS) entry which is preliminary data.</text>
</comment>
<protein>
    <submittedName>
        <fullName evidence="2">Uncharacterized protein</fullName>
    </submittedName>
</protein>
<accession>A0A8J2P8J4</accession>
<feature type="transmembrane region" description="Helical" evidence="1">
    <location>
        <begin position="93"/>
        <end position="116"/>
    </location>
</feature>
<gene>
    <name evidence="2" type="ORF">AFUS01_LOCUS18797</name>
</gene>
<keyword evidence="1" id="KW-0472">Membrane</keyword>